<organism evidence="3 4">
    <name type="scientific">Rhodoferax saidenbachensis</name>
    <dbReference type="NCBI Taxonomy" id="1484693"/>
    <lineage>
        <taxon>Bacteria</taxon>
        <taxon>Pseudomonadati</taxon>
        <taxon>Pseudomonadota</taxon>
        <taxon>Betaproteobacteria</taxon>
        <taxon>Burkholderiales</taxon>
        <taxon>Comamonadaceae</taxon>
        <taxon>Rhodoferax</taxon>
    </lineage>
</organism>
<dbReference type="PANTHER" id="PTHR33269:SF17">
    <property type="entry name" value="NADH-UBIQUINONE OXIDOREDUCTASE CHAIN 6"/>
    <property type="match status" value="1"/>
</dbReference>
<reference evidence="3 4" key="1">
    <citation type="submission" date="2023-07" db="EMBL/GenBank/DDBJ databases">
        <title>Sorghum-associated microbial communities from plants grown in Nebraska, USA.</title>
        <authorList>
            <person name="Schachtman D."/>
        </authorList>
    </citation>
    <scope>NUCLEOTIDE SEQUENCE [LARGE SCALE GENOMIC DNA]</scope>
    <source>
        <strain evidence="3 4">BE308</strain>
    </source>
</reference>
<evidence type="ECO:0000256" key="1">
    <source>
        <dbReference type="ARBA" id="ARBA00005698"/>
    </source>
</evidence>
<keyword evidence="2" id="KW-1003">Cell membrane</keyword>
<dbReference type="InterPro" id="IPR001457">
    <property type="entry name" value="NADH_UbQ/plastoQ_OxRdtase_su6"/>
</dbReference>
<dbReference type="EMBL" id="JAVDXO010000007">
    <property type="protein sequence ID" value="MDR7307747.1"/>
    <property type="molecule type" value="Genomic_DNA"/>
</dbReference>
<comment type="caution">
    <text evidence="3">The sequence shown here is derived from an EMBL/GenBank/DDBJ whole genome shotgun (WGS) entry which is preliminary data.</text>
</comment>
<feature type="transmembrane region" description="Helical" evidence="2">
    <location>
        <begin position="55"/>
        <end position="74"/>
    </location>
</feature>
<comment type="catalytic activity">
    <reaction evidence="2">
        <text>a quinone + NADH + 5 H(+)(in) = a quinol + NAD(+) + 4 H(+)(out)</text>
        <dbReference type="Rhea" id="RHEA:57888"/>
        <dbReference type="ChEBI" id="CHEBI:15378"/>
        <dbReference type="ChEBI" id="CHEBI:24646"/>
        <dbReference type="ChEBI" id="CHEBI:57540"/>
        <dbReference type="ChEBI" id="CHEBI:57945"/>
        <dbReference type="ChEBI" id="CHEBI:132124"/>
    </reaction>
</comment>
<keyword evidence="4" id="KW-1185">Reference proteome</keyword>
<proteinExistence type="inferred from homology"/>
<keyword evidence="2" id="KW-0472">Membrane</keyword>
<dbReference type="Pfam" id="PF00499">
    <property type="entry name" value="Oxidored_q3"/>
    <property type="match status" value="1"/>
</dbReference>
<accession>A0ABU1ZQE3</accession>
<dbReference type="NCBIfam" id="NF005164">
    <property type="entry name" value="PRK06638.1-4"/>
    <property type="match status" value="1"/>
</dbReference>
<dbReference type="RefSeq" id="WP_310344224.1">
    <property type="nucleotide sequence ID" value="NZ_JAVDXO010000007.1"/>
</dbReference>
<keyword evidence="2" id="KW-1133">Transmembrane helix</keyword>
<sequence>MSVTTGLFYVFSAVLLFAAFRVITARNPVHAALFLVLTFFQAAMVWMLLKAEFLSITLVLVYVGAVMVLFLFVVMMMDINVENLRIGFWKHFPLAALVGVIIALEMAAVLMGGFRVVDDPQAANAAAVVGVSNTKELGKLLYTQYLLPLEVAAAILLVAVIAAIALTLRTRKDSKYVSPGDQVRVMSRDRMTVVKMAATQAAQAPEAGESQAETKV</sequence>
<gene>
    <name evidence="3" type="ORF">J2X15_003051</name>
</gene>
<name>A0ABU1ZQE3_9BURK</name>
<keyword evidence="2" id="KW-0812">Transmembrane</keyword>
<dbReference type="EC" id="7.1.1.-" evidence="2"/>
<feature type="transmembrane region" description="Helical" evidence="2">
    <location>
        <begin position="6"/>
        <end position="24"/>
    </location>
</feature>
<dbReference type="Proteomes" id="UP001268089">
    <property type="component" value="Unassembled WGS sequence"/>
</dbReference>
<dbReference type="PANTHER" id="PTHR33269">
    <property type="entry name" value="NADH-UBIQUINONE OXIDOREDUCTASE CHAIN 6"/>
    <property type="match status" value="1"/>
</dbReference>
<keyword evidence="2" id="KW-0520">NAD</keyword>
<comment type="subcellular location">
    <subcellularLocation>
        <location evidence="2">Cell membrane</location>
        <topology evidence="2">Multi-pass membrane protein</topology>
    </subcellularLocation>
</comment>
<dbReference type="Gene3D" id="1.20.120.1200">
    <property type="entry name" value="NADH-ubiquinone/plastoquinone oxidoreductase chain 6, subunit NuoJ"/>
    <property type="match status" value="1"/>
</dbReference>
<feature type="transmembrane region" description="Helical" evidence="2">
    <location>
        <begin position="94"/>
        <end position="114"/>
    </location>
</feature>
<evidence type="ECO:0000313" key="4">
    <source>
        <dbReference type="Proteomes" id="UP001268089"/>
    </source>
</evidence>
<keyword evidence="2" id="KW-0874">Quinone</keyword>
<feature type="transmembrane region" description="Helical" evidence="2">
    <location>
        <begin position="31"/>
        <end position="49"/>
    </location>
</feature>
<protein>
    <recommendedName>
        <fullName evidence="2">NADH-quinone oxidoreductase subunit J</fullName>
        <ecNumber evidence="2">7.1.1.-</ecNumber>
    </recommendedName>
</protein>
<evidence type="ECO:0000256" key="2">
    <source>
        <dbReference type="RuleBase" id="RU004429"/>
    </source>
</evidence>
<comment type="similarity">
    <text evidence="1 2">Belongs to the complex I subunit 6 family.</text>
</comment>
<dbReference type="InterPro" id="IPR042106">
    <property type="entry name" value="Nuo/plastoQ_OxRdtase_6_NuoJ"/>
</dbReference>
<feature type="transmembrane region" description="Helical" evidence="2">
    <location>
        <begin position="145"/>
        <end position="168"/>
    </location>
</feature>
<comment type="function">
    <text evidence="2">NDH-1 shuttles electrons from NADH, via FMN and iron-sulfur (Fe-S) centers, to quinones in the respiratory chain. Couples the redox reaction to proton translocation (for every two electrons transferred, four hydrogen ions are translocated across the cytoplasmic membrane), and thus conserves the redox energy in a proton gradient.</text>
</comment>
<evidence type="ECO:0000313" key="3">
    <source>
        <dbReference type="EMBL" id="MDR7307747.1"/>
    </source>
</evidence>